<evidence type="ECO:0000256" key="1">
    <source>
        <dbReference type="SAM" id="Phobius"/>
    </source>
</evidence>
<dbReference type="RefSeq" id="WP_195170878.1">
    <property type="nucleotide sequence ID" value="NZ_CP062983.1"/>
</dbReference>
<gene>
    <name evidence="2" type="ORF">G4Y79_00085</name>
</gene>
<keyword evidence="1" id="KW-1133">Transmembrane helix</keyword>
<dbReference type="Proteomes" id="UP000594468">
    <property type="component" value="Chromosome"/>
</dbReference>
<proteinExistence type="predicted"/>
<dbReference type="KEGG" id="pmet:G4Y79_00085"/>
<dbReference type="AlphaFoldDB" id="A0A7S8E9E4"/>
<organism evidence="2 3">
    <name type="scientific">Phototrophicus methaneseepsis</name>
    <dbReference type="NCBI Taxonomy" id="2710758"/>
    <lineage>
        <taxon>Bacteria</taxon>
        <taxon>Bacillati</taxon>
        <taxon>Chloroflexota</taxon>
        <taxon>Candidatus Thermofontia</taxon>
        <taxon>Phototrophicales</taxon>
        <taxon>Phototrophicaceae</taxon>
        <taxon>Phototrophicus</taxon>
    </lineage>
</organism>
<evidence type="ECO:0000313" key="3">
    <source>
        <dbReference type="Proteomes" id="UP000594468"/>
    </source>
</evidence>
<sequence length="290" mass="31826">MANLVEVKLAIKNNDRKQAMRLLGPILREHPSAEAWYLASRLTQDRAKALEYCKRALVYDSQYKQARLYLIELGGRPHQTENRVEPAVDKFIGFFQDFGRDSSLLGGLHPNVRGSLVAGVLVIIVAVALVVVMQVLGLSHSSPAVPTAVAVQPTAIPPTPQPEVVPTEAVAAPQYQEVALSPEEFEASFAENGYTLISVPGYMAANAPYQYRIQNEDESLDYDVYLFVYDDIAGREGDTYLDVLGMTYAYESHGNAVVYFPTGVDQNTVSTLVAFVTNLTLVEVAPIEEA</sequence>
<evidence type="ECO:0000313" key="2">
    <source>
        <dbReference type="EMBL" id="QPC82809.1"/>
    </source>
</evidence>
<keyword evidence="1" id="KW-0812">Transmembrane</keyword>
<keyword evidence="3" id="KW-1185">Reference proteome</keyword>
<feature type="transmembrane region" description="Helical" evidence="1">
    <location>
        <begin position="116"/>
        <end position="136"/>
    </location>
</feature>
<dbReference type="EMBL" id="CP062983">
    <property type="protein sequence ID" value="QPC82809.1"/>
    <property type="molecule type" value="Genomic_DNA"/>
</dbReference>
<protein>
    <submittedName>
        <fullName evidence="2">Uncharacterized protein</fullName>
    </submittedName>
</protein>
<keyword evidence="1" id="KW-0472">Membrane</keyword>
<reference evidence="2 3" key="1">
    <citation type="submission" date="2020-02" db="EMBL/GenBank/DDBJ databases">
        <authorList>
            <person name="Zheng R.K."/>
            <person name="Sun C.M."/>
        </authorList>
    </citation>
    <scope>NUCLEOTIDE SEQUENCE [LARGE SCALE GENOMIC DNA]</scope>
    <source>
        <strain evidence="3">rifampicinis</strain>
    </source>
</reference>
<accession>A0A7S8E9E4</accession>
<name>A0A7S8E9E4_9CHLR</name>